<feature type="transmembrane region" description="Helical" evidence="5">
    <location>
        <begin position="7"/>
        <end position="24"/>
    </location>
</feature>
<dbReference type="GO" id="GO:0016020">
    <property type="term" value="C:membrane"/>
    <property type="evidence" value="ECO:0007669"/>
    <property type="project" value="UniProtKB-SubCell"/>
</dbReference>
<dbReference type="InterPro" id="IPR010658">
    <property type="entry name" value="Nodulin-like"/>
</dbReference>
<evidence type="ECO:0000256" key="3">
    <source>
        <dbReference type="ARBA" id="ARBA00022989"/>
    </source>
</evidence>
<reference evidence="7" key="1">
    <citation type="journal article" date="2014" name="PLoS ONE">
        <title>Transcriptome-Based Identification of ABC Transporters in the Western Tarnished Plant Bug Lygus hesperus.</title>
        <authorList>
            <person name="Hull J.J."/>
            <person name="Chaney K."/>
            <person name="Geib S.M."/>
            <person name="Fabrick J.A."/>
            <person name="Brent C.S."/>
            <person name="Walsh D."/>
            <person name="Lavine L.C."/>
        </authorList>
    </citation>
    <scope>NUCLEOTIDE SEQUENCE</scope>
</reference>
<keyword evidence="3 5" id="KW-1133">Transmembrane helix</keyword>
<protein>
    <submittedName>
        <fullName evidence="7">Putative zinc metalloprotease NCU04133</fullName>
    </submittedName>
</protein>
<evidence type="ECO:0000256" key="1">
    <source>
        <dbReference type="ARBA" id="ARBA00004141"/>
    </source>
</evidence>
<evidence type="ECO:0000256" key="2">
    <source>
        <dbReference type="ARBA" id="ARBA00022692"/>
    </source>
</evidence>
<dbReference type="PANTHER" id="PTHR21576">
    <property type="entry name" value="UNCHARACTERIZED NODULIN-LIKE PROTEIN"/>
    <property type="match status" value="1"/>
</dbReference>
<dbReference type="GO" id="GO:0006508">
    <property type="term" value="P:proteolysis"/>
    <property type="evidence" value="ECO:0007669"/>
    <property type="project" value="UniProtKB-KW"/>
</dbReference>
<feature type="transmembrane region" description="Helical" evidence="5">
    <location>
        <begin position="182"/>
        <end position="202"/>
    </location>
</feature>
<dbReference type="PANTHER" id="PTHR21576:SF157">
    <property type="entry name" value="NODULIN-LIKE DOMAIN-CONTAINING PROTEIN"/>
    <property type="match status" value="1"/>
</dbReference>
<evidence type="ECO:0000259" key="6">
    <source>
        <dbReference type="Pfam" id="PF06813"/>
    </source>
</evidence>
<reference evidence="7" key="2">
    <citation type="submission" date="2014-07" db="EMBL/GenBank/DDBJ databases">
        <authorList>
            <person name="Hull J."/>
        </authorList>
    </citation>
    <scope>NUCLEOTIDE SEQUENCE</scope>
</reference>
<keyword evidence="4 5" id="KW-0472">Membrane</keyword>
<dbReference type="EMBL" id="GBHO01045470">
    <property type="protein sequence ID" value="JAF98133.1"/>
    <property type="molecule type" value="Transcribed_RNA"/>
</dbReference>
<feature type="transmembrane region" description="Helical" evidence="5">
    <location>
        <begin position="214"/>
        <end position="234"/>
    </location>
</feature>
<evidence type="ECO:0000313" key="7">
    <source>
        <dbReference type="EMBL" id="JAF98133.1"/>
    </source>
</evidence>
<dbReference type="InterPro" id="IPR036259">
    <property type="entry name" value="MFS_trans_sf"/>
</dbReference>
<comment type="subcellular location">
    <subcellularLocation>
        <location evidence="1">Membrane</location>
        <topology evidence="1">Multi-pass membrane protein</topology>
    </subcellularLocation>
</comment>
<dbReference type="Pfam" id="PF06813">
    <property type="entry name" value="Nodulin-like"/>
    <property type="match status" value="1"/>
</dbReference>
<keyword evidence="2 5" id="KW-0812">Transmembrane</keyword>
<dbReference type="AlphaFoldDB" id="A0A0A9VQU9"/>
<accession>A0A0A9VQU9</accession>
<keyword evidence="7" id="KW-0645">Protease</keyword>
<name>A0A0A9VQU9_LYGHE</name>
<gene>
    <name evidence="7" type="primary">9G6.250_2</name>
    <name evidence="7" type="ORF">CM83_55000</name>
</gene>
<keyword evidence="7" id="KW-0482">Metalloprotease</keyword>
<feature type="transmembrane region" description="Helical" evidence="5">
    <location>
        <begin position="61"/>
        <end position="83"/>
    </location>
</feature>
<feature type="transmembrane region" description="Helical" evidence="5">
    <location>
        <begin position="30"/>
        <end position="49"/>
    </location>
</feature>
<dbReference type="GO" id="GO:0008237">
    <property type="term" value="F:metallopeptidase activity"/>
    <property type="evidence" value="ECO:0007669"/>
    <property type="project" value="UniProtKB-KW"/>
</dbReference>
<organism evidence="7">
    <name type="scientific">Lygus hesperus</name>
    <name type="common">Western plant bug</name>
    <dbReference type="NCBI Taxonomy" id="30085"/>
    <lineage>
        <taxon>Eukaryota</taxon>
        <taxon>Metazoa</taxon>
        <taxon>Ecdysozoa</taxon>
        <taxon>Arthropoda</taxon>
        <taxon>Hexapoda</taxon>
        <taxon>Insecta</taxon>
        <taxon>Pterygota</taxon>
        <taxon>Neoptera</taxon>
        <taxon>Paraneoptera</taxon>
        <taxon>Hemiptera</taxon>
        <taxon>Heteroptera</taxon>
        <taxon>Panheteroptera</taxon>
        <taxon>Cimicomorpha</taxon>
        <taxon>Miridae</taxon>
        <taxon>Mirini</taxon>
        <taxon>Lygus</taxon>
    </lineage>
</organism>
<evidence type="ECO:0000256" key="4">
    <source>
        <dbReference type="ARBA" id="ARBA00023136"/>
    </source>
</evidence>
<feature type="domain" description="Nodulin-like" evidence="6">
    <location>
        <begin position="18"/>
        <end position="169"/>
    </location>
</feature>
<dbReference type="SUPFAM" id="SSF103473">
    <property type="entry name" value="MFS general substrate transporter"/>
    <property type="match status" value="1"/>
</dbReference>
<feature type="transmembrane region" description="Helical" evidence="5">
    <location>
        <begin position="122"/>
        <end position="149"/>
    </location>
</feature>
<evidence type="ECO:0000256" key="5">
    <source>
        <dbReference type="SAM" id="Phobius"/>
    </source>
</evidence>
<keyword evidence="7" id="KW-0378">Hydrolase</keyword>
<proteinExistence type="predicted"/>
<sequence>MSTISTVGVALCYFALPYGFIYTYGGPFMLLVLSLIFGLVGCIGLLMVFHEKIVGTTTTITVCYAMLNVCSGMLDAATIMPLAETFPRNRGPVVALTKTLTGLGASVLASISSNLLNNNVSAFITFITILLVVVQIFSIALVQLPPYVISTWRRRGKSADELNKFESLKLTYFTTFVPKRRLACGYITVISMIIFFTLTSPLSAYLEISLAGKYVIGTITVFLCLSFLVMALPVS</sequence>